<evidence type="ECO:0000256" key="2">
    <source>
        <dbReference type="SAM" id="Coils"/>
    </source>
</evidence>
<feature type="transmembrane region" description="Helical" evidence="4">
    <location>
        <begin position="30"/>
        <end position="50"/>
    </location>
</feature>
<sequence length="434" mass="47874">MTLPEPPNNFGDNHSPKSYQPRLPERRWQGLLLASILIIAGGSAIFWRVFTPTYQAVPTNIKTPGVRVKVLTVRSGIVDESSNFVASLKSGRSVEIKSKIPGQVTQIFLKPGDQVTARTAIIQVDSRPATIELNATYQAAVLQRENARAKLESLEAARQSQVADLQLHEEDYQKYAYLATQGAISRRARNQYANRVATTKADLGAINAQIQGEQLTISQAEKTLQQTQSEIRSQRLHPQSYTITAPFSGTVGNISVRVGDLVNTSTPLVTVSQNQPLELHIFVPVEQSTQLRQGMAVEVLNPQAEVISSSKISAITPDAKNERREVLVKALFNNSEGQLRPDQLVQARVIWNQRSGVLIPTKSVFRVGGETFVYVMTTEESPQGISQLIARQRRVQLGNIRDDHYQVLAGLQSEDKIVTSGVLNLKDGMPIVPE</sequence>
<protein>
    <submittedName>
        <fullName evidence="7">Efflux RND transporter periplasmic adaptor subunit</fullName>
    </submittedName>
</protein>
<keyword evidence="2" id="KW-0175">Coiled coil</keyword>
<evidence type="ECO:0000313" key="8">
    <source>
        <dbReference type="Proteomes" id="UP001212499"/>
    </source>
</evidence>
<dbReference type="Pfam" id="PF25917">
    <property type="entry name" value="BSH_RND"/>
    <property type="match status" value="1"/>
</dbReference>
<dbReference type="Gene3D" id="2.40.50.100">
    <property type="match status" value="1"/>
</dbReference>
<dbReference type="NCBIfam" id="TIGR01730">
    <property type="entry name" value="RND_mfp"/>
    <property type="match status" value="1"/>
</dbReference>
<dbReference type="InterPro" id="IPR058792">
    <property type="entry name" value="Beta-barrel_RND_2"/>
</dbReference>
<dbReference type="Proteomes" id="UP001212499">
    <property type="component" value="Unassembled WGS sequence"/>
</dbReference>
<proteinExistence type="inferred from homology"/>
<name>A0ABT5AUD6_9CYAN</name>
<comment type="similarity">
    <text evidence="1">Belongs to the membrane fusion protein (MFP) (TC 8.A.1) family.</text>
</comment>
<evidence type="ECO:0000259" key="6">
    <source>
        <dbReference type="Pfam" id="PF25954"/>
    </source>
</evidence>
<dbReference type="Pfam" id="PF25954">
    <property type="entry name" value="Beta-barrel_RND_2"/>
    <property type="match status" value="1"/>
</dbReference>
<dbReference type="Gene3D" id="1.10.287.470">
    <property type="entry name" value="Helix hairpin bin"/>
    <property type="match status" value="1"/>
</dbReference>
<feature type="domain" description="Multidrug resistance protein MdtA-like barrel-sandwich hybrid" evidence="5">
    <location>
        <begin position="92"/>
        <end position="268"/>
    </location>
</feature>
<dbReference type="RefSeq" id="WP_271733035.1">
    <property type="nucleotide sequence ID" value="NZ_JANQDP010000108.1"/>
</dbReference>
<feature type="domain" description="CusB-like beta-barrel" evidence="6">
    <location>
        <begin position="281"/>
        <end position="349"/>
    </location>
</feature>
<keyword evidence="4" id="KW-0812">Transmembrane</keyword>
<dbReference type="EMBL" id="JAQMUH010000106">
    <property type="protein sequence ID" value="MDB9539945.1"/>
    <property type="molecule type" value="Genomic_DNA"/>
</dbReference>
<dbReference type="InterPro" id="IPR058625">
    <property type="entry name" value="MdtA-like_BSH"/>
</dbReference>
<gene>
    <name evidence="7" type="ORF">PN457_09780</name>
</gene>
<dbReference type="SUPFAM" id="SSF111369">
    <property type="entry name" value="HlyD-like secretion proteins"/>
    <property type="match status" value="1"/>
</dbReference>
<reference evidence="7 8" key="1">
    <citation type="submission" date="2023-01" db="EMBL/GenBank/DDBJ databases">
        <title>Genomes from the Australian National Cyanobacteria Reference Collection.</title>
        <authorList>
            <person name="Willis A."/>
            <person name="Lee E.M.F."/>
        </authorList>
    </citation>
    <scope>NUCLEOTIDE SEQUENCE [LARGE SCALE GENOMIC DNA]</scope>
    <source>
        <strain evidence="7 8">CS-1033</strain>
    </source>
</reference>
<accession>A0ABT5AUD6</accession>
<keyword evidence="4" id="KW-0472">Membrane</keyword>
<dbReference type="InterPro" id="IPR006143">
    <property type="entry name" value="RND_pump_MFP"/>
</dbReference>
<evidence type="ECO:0000256" key="1">
    <source>
        <dbReference type="ARBA" id="ARBA00009477"/>
    </source>
</evidence>
<evidence type="ECO:0000256" key="4">
    <source>
        <dbReference type="SAM" id="Phobius"/>
    </source>
</evidence>
<keyword evidence="8" id="KW-1185">Reference proteome</keyword>
<evidence type="ECO:0000313" key="7">
    <source>
        <dbReference type="EMBL" id="MDB9539945.1"/>
    </source>
</evidence>
<keyword evidence="4" id="KW-1133">Transmembrane helix</keyword>
<evidence type="ECO:0000256" key="3">
    <source>
        <dbReference type="SAM" id="MobiDB-lite"/>
    </source>
</evidence>
<feature type="coiled-coil region" evidence="2">
    <location>
        <begin position="137"/>
        <end position="171"/>
    </location>
</feature>
<organism evidence="7 8">
    <name type="scientific">Anabaenopsis arnoldii</name>
    <dbReference type="NCBI Taxonomy" id="2152938"/>
    <lineage>
        <taxon>Bacteria</taxon>
        <taxon>Bacillati</taxon>
        <taxon>Cyanobacteriota</taxon>
        <taxon>Cyanophyceae</taxon>
        <taxon>Nostocales</taxon>
        <taxon>Nodulariaceae</taxon>
        <taxon>Anabaenopsis</taxon>
    </lineage>
</organism>
<feature type="region of interest" description="Disordered" evidence="3">
    <location>
        <begin position="1"/>
        <end position="21"/>
    </location>
</feature>
<dbReference type="PANTHER" id="PTHR30469:SF39">
    <property type="entry name" value="SLL0180 PROTEIN"/>
    <property type="match status" value="1"/>
</dbReference>
<comment type="caution">
    <text evidence="7">The sequence shown here is derived from an EMBL/GenBank/DDBJ whole genome shotgun (WGS) entry which is preliminary data.</text>
</comment>
<dbReference type="PANTHER" id="PTHR30469">
    <property type="entry name" value="MULTIDRUG RESISTANCE PROTEIN MDTA"/>
    <property type="match status" value="1"/>
</dbReference>
<evidence type="ECO:0000259" key="5">
    <source>
        <dbReference type="Pfam" id="PF25917"/>
    </source>
</evidence>
<feature type="coiled-coil region" evidence="2">
    <location>
        <begin position="210"/>
        <end position="237"/>
    </location>
</feature>
<dbReference type="Gene3D" id="2.40.420.20">
    <property type="match status" value="1"/>
</dbReference>
<dbReference type="Gene3D" id="2.40.30.170">
    <property type="match status" value="1"/>
</dbReference>